<evidence type="ECO:0000313" key="2">
    <source>
        <dbReference type="Proteomes" id="UP001357223"/>
    </source>
</evidence>
<dbReference type="Proteomes" id="UP001357223">
    <property type="component" value="Chromosome"/>
</dbReference>
<dbReference type="EMBL" id="CP137640">
    <property type="protein sequence ID" value="WVX79558.1"/>
    <property type="molecule type" value="Genomic_DNA"/>
</dbReference>
<proteinExistence type="predicted"/>
<keyword evidence="2" id="KW-1185">Reference proteome</keyword>
<protein>
    <submittedName>
        <fullName evidence="1">Uncharacterized protein</fullName>
    </submittedName>
</protein>
<dbReference type="RefSeq" id="WP_338448492.1">
    <property type="nucleotide sequence ID" value="NZ_CP137640.1"/>
</dbReference>
<gene>
    <name evidence="1" type="ORF">R4Z09_20005</name>
</gene>
<evidence type="ECO:0000313" key="1">
    <source>
        <dbReference type="EMBL" id="WVX79558.1"/>
    </source>
</evidence>
<sequence>MDSTNNTIEVILQQGQNVLESTKDLKRSAKKKGKERSDLYEKFCANQHSFNVYTYIDPTIDQLAEIQLFQQKMELFREDFTGVLNNFEKEVNLQHIEKTYVEVFIAYDAMVNALGYPKKALNAKGY</sequence>
<name>A0ABZ2C870_9BACI</name>
<reference evidence="1 2" key="1">
    <citation type="submission" date="2023-10" db="EMBL/GenBank/DDBJ databases">
        <title>Niallia locisalis sp.nov. isolated from a salt pond sample.</title>
        <authorList>
            <person name="Li X.-J."/>
            <person name="Dong L."/>
        </authorList>
    </citation>
    <scope>NUCLEOTIDE SEQUENCE [LARGE SCALE GENOMIC DNA]</scope>
    <source>
        <strain evidence="1 2">DSM 29761</strain>
    </source>
</reference>
<accession>A0ABZ2C870</accession>
<organism evidence="1 2">
    <name type="scientific">Niallia oryzisoli</name>
    <dbReference type="NCBI Taxonomy" id="1737571"/>
    <lineage>
        <taxon>Bacteria</taxon>
        <taxon>Bacillati</taxon>
        <taxon>Bacillota</taxon>
        <taxon>Bacilli</taxon>
        <taxon>Bacillales</taxon>
        <taxon>Bacillaceae</taxon>
        <taxon>Niallia</taxon>
    </lineage>
</organism>